<evidence type="ECO:0000256" key="2">
    <source>
        <dbReference type="ARBA" id="ARBA00022679"/>
    </source>
</evidence>
<keyword evidence="2 7" id="KW-0808">Transferase</keyword>
<organism evidence="10 11">
    <name type="scientific">Saccoglossus kowalevskii</name>
    <name type="common">Acorn worm</name>
    <dbReference type="NCBI Taxonomy" id="10224"/>
    <lineage>
        <taxon>Eukaryota</taxon>
        <taxon>Metazoa</taxon>
        <taxon>Hemichordata</taxon>
        <taxon>Enteropneusta</taxon>
        <taxon>Harrimaniidae</taxon>
        <taxon>Saccoglossus</taxon>
    </lineage>
</organism>
<feature type="compositionally biased region" description="Basic and acidic residues" evidence="8">
    <location>
        <begin position="360"/>
        <end position="370"/>
    </location>
</feature>
<name>A0ABM0GS49_SACKO</name>
<comment type="subcellular location">
    <subcellularLocation>
        <location evidence="1">Membrane</location>
        <topology evidence="1">Multi-pass membrane protein</topology>
    </subcellularLocation>
</comment>
<feature type="compositionally biased region" description="Basic residues" evidence="8">
    <location>
        <begin position="400"/>
        <end position="410"/>
    </location>
</feature>
<dbReference type="PROSITE" id="PS50216">
    <property type="entry name" value="DHHC"/>
    <property type="match status" value="1"/>
</dbReference>
<dbReference type="Pfam" id="PF01529">
    <property type="entry name" value="DHHC"/>
    <property type="match status" value="1"/>
</dbReference>
<feature type="transmembrane region" description="Helical" evidence="7">
    <location>
        <begin position="172"/>
        <end position="200"/>
    </location>
</feature>
<comment type="domain">
    <text evidence="7">The DHHC domain is required for palmitoyltransferase activity.</text>
</comment>
<proteinExistence type="inferred from homology"/>
<gene>
    <name evidence="11" type="primary">LOC100375920</name>
</gene>
<feature type="compositionally biased region" description="Basic and acidic residues" evidence="8">
    <location>
        <begin position="14"/>
        <end position="23"/>
    </location>
</feature>
<evidence type="ECO:0000259" key="9">
    <source>
        <dbReference type="Pfam" id="PF01529"/>
    </source>
</evidence>
<feature type="transmembrane region" description="Helical" evidence="7">
    <location>
        <begin position="47"/>
        <end position="69"/>
    </location>
</feature>
<dbReference type="Proteomes" id="UP000694865">
    <property type="component" value="Unplaced"/>
</dbReference>
<protein>
    <recommendedName>
        <fullName evidence="7">Palmitoyltransferase</fullName>
        <ecNumber evidence="7">2.3.1.225</ecNumber>
    </recommendedName>
</protein>
<accession>A0ABM0GS49</accession>
<dbReference type="GeneID" id="100375920"/>
<keyword evidence="6 7" id="KW-0012">Acyltransferase</keyword>
<evidence type="ECO:0000313" key="11">
    <source>
        <dbReference type="RefSeq" id="XP_002736158.1"/>
    </source>
</evidence>
<comment type="catalytic activity">
    <reaction evidence="7">
        <text>L-cysteinyl-[protein] + hexadecanoyl-CoA = S-hexadecanoyl-L-cysteinyl-[protein] + CoA</text>
        <dbReference type="Rhea" id="RHEA:36683"/>
        <dbReference type="Rhea" id="RHEA-COMP:10131"/>
        <dbReference type="Rhea" id="RHEA-COMP:11032"/>
        <dbReference type="ChEBI" id="CHEBI:29950"/>
        <dbReference type="ChEBI" id="CHEBI:57287"/>
        <dbReference type="ChEBI" id="CHEBI:57379"/>
        <dbReference type="ChEBI" id="CHEBI:74151"/>
        <dbReference type="EC" id="2.3.1.225"/>
    </reaction>
</comment>
<dbReference type="PANTHER" id="PTHR22883:SF203">
    <property type="entry name" value="PALMITOYLTRANSFERASE"/>
    <property type="match status" value="1"/>
</dbReference>
<feature type="region of interest" description="Disordered" evidence="8">
    <location>
        <begin position="1"/>
        <end position="24"/>
    </location>
</feature>
<feature type="transmembrane region" description="Helical" evidence="7">
    <location>
        <begin position="242"/>
        <end position="275"/>
    </location>
</feature>
<keyword evidence="10" id="KW-1185">Reference proteome</keyword>
<sequence>MCTNMKSKTKKKHSDGDSVHSESDGALSYRTHSRKNGWTCPWHPLQFVEWIFICYFAAIAFGCIVPTFPYEWQPAGYIIPGIVVLLHFIVQFISISINPADPATLTLAKDRVVPRLDRNSHPHVIENSHCYLCEVDVSSTSKHCSVCNKCIENFDHHCKWLNNCVGSRNYRYFFATISSGLLAAVLVLVITIYVTIVFWVDPSLLFPDCVAETSSYDYVVLSSNTSSSYCDNSTWLYENMELFSFVVPAMAFFIVILVTSVLAVIATGLLAHLVIFHIYLNCKGMTTYDYIVMKREQEAKQDDIEANFGADADPPRFKKIKRNHVAPAKVEKKREDIEMKSPTPDLIKNTKTLSDEESTQEYKKYERVLEDNENQLESDEEKKKRKKKKKTAVAEDSVKRKSKRKKRTRRSSLPSDRSSLVMEEPWGPHYTTQLNLSNSLPQSQLDQYMASQRYGPQGIPPTASLNYTPRGFQALPSIPPQRFYTPPPPEINITPAKPAMDYDSSDAESLHEIPINQTKRGGQLANGTLYQSQSHTGIGRISPLNLASSYESSIAQQHAMRSSLDSIPFTTNTLPYRKHEVPPLDFDPLRDSYGTSAGQPSAISSRSRTPKSSRKPSIQDL</sequence>
<reference evidence="11" key="1">
    <citation type="submission" date="2025-08" db="UniProtKB">
        <authorList>
            <consortium name="RefSeq"/>
        </authorList>
    </citation>
    <scope>IDENTIFICATION</scope>
    <source>
        <tissue evidence="11">Testes</tissue>
    </source>
</reference>
<dbReference type="RefSeq" id="XP_002736158.1">
    <property type="nucleotide sequence ID" value="XM_002736112.2"/>
</dbReference>
<keyword evidence="4 7" id="KW-1133">Transmembrane helix</keyword>
<evidence type="ECO:0000256" key="5">
    <source>
        <dbReference type="ARBA" id="ARBA00023136"/>
    </source>
</evidence>
<evidence type="ECO:0000256" key="1">
    <source>
        <dbReference type="ARBA" id="ARBA00004141"/>
    </source>
</evidence>
<dbReference type="InterPro" id="IPR001594">
    <property type="entry name" value="Palmitoyltrfase_DHHC"/>
</dbReference>
<evidence type="ECO:0000256" key="6">
    <source>
        <dbReference type="ARBA" id="ARBA00023315"/>
    </source>
</evidence>
<dbReference type="PANTHER" id="PTHR22883">
    <property type="entry name" value="ZINC FINGER DHHC DOMAIN CONTAINING PROTEIN"/>
    <property type="match status" value="1"/>
</dbReference>
<evidence type="ECO:0000256" key="8">
    <source>
        <dbReference type="SAM" id="MobiDB-lite"/>
    </source>
</evidence>
<feature type="region of interest" description="Disordered" evidence="8">
    <location>
        <begin position="567"/>
        <end position="621"/>
    </location>
</feature>
<keyword evidence="5 7" id="KW-0472">Membrane</keyword>
<feature type="region of interest" description="Disordered" evidence="8">
    <location>
        <begin position="323"/>
        <end position="424"/>
    </location>
</feature>
<feature type="domain" description="Palmitoyltransferase DHHC" evidence="9">
    <location>
        <begin position="125"/>
        <end position="291"/>
    </location>
</feature>
<evidence type="ECO:0000256" key="7">
    <source>
        <dbReference type="RuleBase" id="RU079119"/>
    </source>
</evidence>
<feature type="compositionally biased region" description="Basic and acidic residues" evidence="8">
    <location>
        <begin position="329"/>
        <end position="339"/>
    </location>
</feature>
<dbReference type="InterPro" id="IPR039859">
    <property type="entry name" value="PFA4/ZDH16/20/ERF2-like"/>
</dbReference>
<keyword evidence="3 7" id="KW-0812">Transmembrane</keyword>
<dbReference type="EC" id="2.3.1.225" evidence="7"/>
<comment type="similarity">
    <text evidence="7">Belongs to the DHHC palmitoyltransferase family.</text>
</comment>
<feature type="transmembrane region" description="Helical" evidence="7">
    <location>
        <begin position="75"/>
        <end position="97"/>
    </location>
</feature>
<feature type="compositionally biased region" description="Basic and acidic residues" evidence="8">
    <location>
        <begin position="577"/>
        <end position="590"/>
    </location>
</feature>
<evidence type="ECO:0000313" key="10">
    <source>
        <dbReference type="Proteomes" id="UP000694865"/>
    </source>
</evidence>
<evidence type="ECO:0000256" key="3">
    <source>
        <dbReference type="ARBA" id="ARBA00022692"/>
    </source>
</evidence>
<evidence type="ECO:0000256" key="4">
    <source>
        <dbReference type="ARBA" id="ARBA00022989"/>
    </source>
</evidence>
<feature type="compositionally biased region" description="Polar residues" evidence="8">
    <location>
        <begin position="593"/>
        <end position="603"/>
    </location>
</feature>